<accession>A0A8H7V6C3</accession>
<evidence type="ECO:0000313" key="2">
    <source>
        <dbReference type="Proteomes" id="UP000603453"/>
    </source>
</evidence>
<keyword evidence="2" id="KW-1185">Reference proteome</keyword>
<gene>
    <name evidence="1" type="ORF">INT47_002622</name>
</gene>
<organism evidence="1 2">
    <name type="scientific">Mucor saturninus</name>
    <dbReference type="NCBI Taxonomy" id="64648"/>
    <lineage>
        <taxon>Eukaryota</taxon>
        <taxon>Fungi</taxon>
        <taxon>Fungi incertae sedis</taxon>
        <taxon>Mucoromycota</taxon>
        <taxon>Mucoromycotina</taxon>
        <taxon>Mucoromycetes</taxon>
        <taxon>Mucorales</taxon>
        <taxon>Mucorineae</taxon>
        <taxon>Mucoraceae</taxon>
        <taxon>Mucor</taxon>
    </lineage>
</organism>
<dbReference type="AlphaFoldDB" id="A0A8H7V6C3"/>
<dbReference type="PANTHER" id="PTHR47204">
    <property type="entry name" value="OS02G0168900 PROTEIN"/>
    <property type="match status" value="1"/>
</dbReference>
<sequence length="127" mass="14566">MSNTGIHLLPFGIDREGPINTKEYFSVEKNNDQLETIMLGRKLIGTPVQLTNNTIGNVWEKKLSDDDINNEDDETEEKSTWIKSDKTIEEFILWKKDAAPNPQDPRINSLHSWLDISQTVNTKIKVI</sequence>
<dbReference type="InterPro" id="IPR013924">
    <property type="entry name" value="RNase_H2_suC"/>
</dbReference>
<dbReference type="Gene3D" id="2.40.128.680">
    <property type="match status" value="1"/>
</dbReference>
<dbReference type="CDD" id="cd09271">
    <property type="entry name" value="RNase_H2-C"/>
    <property type="match status" value="1"/>
</dbReference>
<evidence type="ECO:0000313" key="1">
    <source>
        <dbReference type="EMBL" id="KAG2204998.1"/>
    </source>
</evidence>
<dbReference type="OrthoDB" id="6222486at2759"/>
<dbReference type="Proteomes" id="UP000603453">
    <property type="component" value="Unassembled WGS sequence"/>
</dbReference>
<dbReference type="Pfam" id="PF08615">
    <property type="entry name" value="RNase_H2_suC"/>
    <property type="match status" value="1"/>
</dbReference>
<dbReference type="GO" id="GO:0006401">
    <property type="term" value="P:RNA catabolic process"/>
    <property type="evidence" value="ECO:0007669"/>
    <property type="project" value="InterPro"/>
</dbReference>
<dbReference type="PANTHER" id="PTHR47204:SF1">
    <property type="entry name" value="RIBONUCLEASE H2 SUBUNIT C"/>
    <property type="match status" value="1"/>
</dbReference>
<dbReference type="EMBL" id="JAEPRD010000040">
    <property type="protein sequence ID" value="KAG2204998.1"/>
    <property type="molecule type" value="Genomic_DNA"/>
</dbReference>
<comment type="caution">
    <text evidence="1">The sequence shown here is derived from an EMBL/GenBank/DDBJ whole genome shotgun (WGS) entry which is preliminary data.</text>
</comment>
<protein>
    <submittedName>
        <fullName evidence="1">Uncharacterized protein</fullName>
    </submittedName>
</protein>
<name>A0A8H7V6C3_9FUNG</name>
<dbReference type="GO" id="GO:0032299">
    <property type="term" value="C:ribonuclease H2 complex"/>
    <property type="evidence" value="ECO:0007669"/>
    <property type="project" value="InterPro"/>
</dbReference>
<reference evidence="1" key="1">
    <citation type="submission" date="2020-12" db="EMBL/GenBank/DDBJ databases">
        <title>Metabolic potential, ecology and presence of endohyphal bacteria is reflected in genomic diversity of Mucoromycotina.</title>
        <authorList>
            <person name="Muszewska A."/>
            <person name="Okrasinska A."/>
            <person name="Steczkiewicz K."/>
            <person name="Drgas O."/>
            <person name="Orlowska M."/>
            <person name="Perlinska-Lenart U."/>
            <person name="Aleksandrzak-Piekarczyk T."/>
            <person name="Szatraj K."/>
            <person name="Zielenkiewicz U."/>
            <person name="Pilsyk S."/>
            <person name="Malc E."/>
            <person name="Mieczkowski P."/>
            <person name="Kruszewska J.S."/>
            <person name="Biernat P."/>
            <person name="Pawlowska J."/>
        </authorList>
    </citation>
    <scope>NUCLEOTIDE SEQUENCE</scope>
    <source>
        <strain evidence="1">WA0000017839</strain>
    </source>
</reference>
<proteinExistence type="predicted"/>